<evidence type="ECO:0000313" key="2">
    <source>
        <dbReference type="Proteomes" id="UP000199019"/>
    </source>
</evidence>
<accession>A0A1H9XJ73</accession>
<evidence type="ECO:0008006" key="3">
    <source>
        <dbReference type="Google" id="ProtNLM"/>
    </source>
</evidence>
<organism evidence="1 2">
    <name type="scientific">Pedococcus cremeus</name>
    <dbReference type="NCBI Taxonomy" id="587636"/>
    <lineage>
        <taxon>Bacteria</taxon>
        <taxon>Bacillati</taxon>
        <taxon>Actinomycetota</taxon>
        <taxon>Actinomycetes</taxon>
        <taxon>Micrococcales</taxon>
        <taxon>Intrasporangiaceae</taxon>
        <taxon>Pedococcus</taxon>
    </lineage>
</organism>
<proteinExistence type="predicted"/>
<protein>
    <recommendedName>
        <fullName evidence="3">DUF4435 domain-containing protein</fullName>
    </recommendedName>
</protein>
<evidence type="ECO:0000313" key="1">
    <source>
        <dbReference type="EMBL" id="SES45703.1"/>
    </source>
</evidence>
<keyword evidence="2" id="KW-1185">Reference proteome</keyword>
<gene>
    <name evidence="1" type="ORF">SAMN05216199_3834</name>
</gene>
<sequence length="303" mass="34040">MSRPAYSYAGFRRRLQISRARLHVMFEGRAHDPYFYGGILEASTTLRSDEVQLIPIEVVSGTGGKAALLSLFDWSRKKGVLRTQKRSGESVLVFMLDRDSDFMTGGTRRSPHVVYTKRYDVEAEIFANADAEKALGSHLSLTPQEANALVTHLGDWRGDLANLWRTWILLCCIARVTRAQCDVTFARASAVNDPRYSPEDAHLVRAKESSLRRVTGLKHVDYADLRSRMDRRLTRLYERGEADQVLKGKWLPGYLDEAVKGGLPGRHVKNKGKLGSSITESFAAALSFNGAWVRHYLDPLEAL</sequence>
<reference evidence="2" key="1">
    <citation type="submission" date="2016-10" db="EMBL/GenBank/DDBJ databases">
        <authorList>
            <person name="Varghese N."/>
            <person name="Submissions S."/>
        </authorList>
    </citation>
    <scope>NUCLEOTIDE SEQUENCE [LARGE SCALE GENOMIC DNA]</scope>
    <source>
        <strain evidence="2">CGMCC 1.6963</strain>
    </source>
</reference>
<name>A0A1H9XJ73_9MICO</name>
<dbReference type="EMBL" id="FOHB01000008">
    <property type="protein sequence ID" value="SES45703.1"/>
    <property type="molecule type" value="Genomic_DNA"/>
</dbReference>
<dbReference type="AlphaFoldDB" id="A0A1H9XJ73"/>
<dbReference type="Proteomes" id="UP000199019">
    <property type="component" value="Unassembled WGS sequence"/>
</dbReference>